<feature type="transmembrane region" description="Helical" evidence="10">
    <location>
        <begin position="359"/>
        <end position="378"/>
    </location>
</feature>
<comment type="subcellular location">
    <subcellularLocation>
        <location evidence="1">Cell membrane</location>
        <topology evidence="1">Multi-pass membrane protein</topology>
    </subcellularLocation>
</comment>
<proteinExistence type="inferred from homology"/>
<feature type="transmembrane region" description="Helical" evidence="10">
    <location>
        <begin position="385"/>
        <end position="404"/>
    </location>
</feature>
<feature type="transmembrane region" description="Helical" evidence="10">
    <location>
        <begin position="154"/>
        <end position="178"/>
    </location>
</feature>
<evidence type="ECO:0000256" key="7">
    <source>
        <dbReference type="ARBA" id="ARBA00023136"/>
    </source>
</evidence>
<evidence type="ECO:0000256" key="5">
    <source>
        <dbReference type="ARBA" id="ARBA00022984"/>
    </source>
</evidence>
<feature type="transmembrane region" description="Helical" evidence="10">
    <location>
        <begin position="48"/>
        <end position="69"/>
    </location>
</feature>
<feature type="transmembrane region" description="Helical" evidence="10">
    <location>
        <begin position="448"/>
        <end position="468"/>
    </location>
</feature>
<feature type="transmembrane region" description="Helical" evidence="10">
    <location>
        <begin position="480"/>
        <end position="502"/>
    </location>
</feature>
<evidence type="ECO:0000313" key="12">
    <source>
        <dbReference type="Proteomes" id="UP000255423"/>
    </source>
</evidence>
<gene>
    <name evidence="11" type="ORF">SAMN05661053_1909</name>
</gene>
<dbReference type="PANTHER" id="PTHR47019:SF1">
    <property type="entry name" value="LIPID II FLIPPASE MURJ"/>
    <property type="match status" value="1"/>
</dbReference>
<feature type="transmembrane region" description="Helical" evidence="10">
    <location>
        <begin position="190"/>
        <end position="211"/>
    </location>
</feature>
<evidence type="ECO:0000256" key="3">
    <source>
        <dbReference type="ARBA" id="ARBA00022692"/>
    </source>
</evidence>
<organism evidence="11 12">
    <name type="scientific">Fibrobacter succinogenes</name>
    <name type="common">Bacteroides succinogenes</name>
    <dbReference type="NCBI Taxonomy" id="833"/>
    <lineage>
        <taxon>Bacteria</taxon>
        <taxon>Pseudomonadati</taxon>
        <taxon>Fibrobacterota</taxon>
        <taxon>Fibrobacteria</taxon>
        <taxon>Fibrobacterales</taxon>
        <taxon>Fibrobacteraceae</taxon>
        <taxon>Fibrobacter</taxon>
    </lineage>
</organism>
<dbReference type="InterPro" id="IPR051050">
    <property type="entry name" value="Lipid_II_flippase_MurJ/MviN"/>
</dbReference>
<evidence type="ECO:0000256" key="4">
    <source>
        <dbReference type="ARBA" id="ARBA00022960"/>
    </source>
</evidence>
<feature type="transmembrane region" description="Helical" evidence="10">
    <location>
        <begin position="124"/>
        <end position="147"/>
    </location>
</feature>
<name>A0A380S680_FIBSU</name>
<keyword evidence="6 10" id="KW-1133">Transmembrane helix</keyword>
<evidence type="ECO:0000256" key="10">
    <source>
        <dbReference type="SAM" id="Phobius"/>
    </source>
</evidence>
<protein>
    <submittedName>
        <fullName evidence="11">Putative peptidoglycan lipid II flippase</fullName>
    </submittedName>
</protein>
<evidence type="ECO:0000256" key="9">
    <source>
        <dbReference type="ARBA" id="ARBA00061532"/>
    </source>
</evidence>
<dbReference type="RefSeq" id="WP_109572976.1">
    <property type="nucleotide sequence ID" value="NZ_UHJL01000002.1"/>
</dbReference>
<dbReference type="GO" id="GO:0008360">
    <property type="term" value="P:regulation of cell shape"/>
    <property type="evidence" value="ECO:0007669"/>
    <property type="project" value="UniProtKB-KW"/>
</dbReference>
<dbReference type="GO" id="GO:0015648">
    <property type="term" value="F:lipid-linked peptidoglycan transporter activity"/>
    <property type="evidence" value="ECO:0007669"/>
    <property type="project" value="TreeGrafter"/>
</dbReference>
<feature type="transmembrane region" description="Helical" evidence="10">
    <location>
        <begin position="81"/>
        <end position="104"/>
    </location>
</feature>
<keyword evidence="3 10" id="KW-0812">Transmembrane</keyword>
<keyword evidence="7 10" id="KW-0472">Membrane</keyword>
<evidence type="ECO:0000256" key="1">
    <source>
        <dbReference type="ARBA" id="ARBA00004651"/>
    </source>
</evidence>
<keyword evidence="5" id="KW-0573">Peptidoglycan synthesis</keyword>
<evidence type="ECO:0000256" key="2">
    <source>
        <dbReference type="ARBA" id="ARBA00022475"/>
    </source>
</evidence>
<dbReference type="GO" id="GO:0009252">
    <property type="term" value="P:peptidoglycan biosynthetic process"/>
    <property type="evidence" value="ECO:0007669"/>
    <property type="project" value="UniProtKB-KW"/>
</dbReference>
<dbReference type="GO" id="GO:0005886">
    <property type="term" value="C:plasma membrane"/>
    <property type="evidence" value="ECO:0007669"/>
    <property type="project" value="UniProtKB-SubCell"/>
</dbReference>
<comment type="function">
    <text evidence="8">Involved in peptidoglycan biosynthesis. Transports lipid-linked peptidoglycan precursors from the inner to the outer leaflet of the cytoplasmic membrane.</text>
</comment>
<dbReference type="CDD" id="cd13123">
    <property type="entry name" value="MATE_MurJ_like"/>
    <property type="match status" value="1"/>
</dbReference>
<dbReference type="GO" id="GO:0034204">
    <property type="term" value="P:lipid translocation"/>
    <property type="evidence" value="ECO:0007669"/>
    <property type="project" value="TreeGrafter"/>
</dbReference>
<dbReference type="PANTHER" id="PTHR47019">
    <property type="entry name" value="LIPID II FLIPPASE MURJ"/>
    <property type="match status" value="1"/>
</dbReference>
<dbReference type="InterPro" id="IPR004268">
    <property type="entry name" value="MurJ"/>
</dbReference>
<evidence type="ECO:0000256" key="6">
    <source>
        <dbReference type="ARBA" id="ARBA00022989"/>
    </source>
</evidence>
<dbReference type="EMBL" id="UHJL01000002">
    <property type="protein sequence ID" value="SUQ24503.1"/>
    <property type="molecule type" value="Genomic_DNA"/>
</dbReference>
<comment type="similarity">
    <text evidence="9">Belongs to the MurJ/MviN family.</text>
</comment>
<sequence length="530" mass="57824">MNKAAIIVAVSMLLSRVLGIFREMLLAHAAGVSLEKNALDLAFMIPDILNHVVSTGFLSIIFIPIFTGYKVAGDEKAGWKFFSNVLNTFGLALLILVIPAFIWMKELISLLTVDGVTPELLERATYYGRIILPGQIFIFVGSILVAVQHTRKQFLIPSLTGLIYNIAIVGGGAAGLALTNYTGNDYGLAGFAWGVPVGAFIGFFALQIFGAKRGGVHYEFIIEPKHPDIARYFKMMLPMSLGVGSMFGLEFIIRSFGANFGTSGISSLNYAYRVMYTLVAVFGFSVSVTSYPDMARLVKEGDFPQLNRKIWKSLSRMFCILIPAVVAVWALSFPAVRILFERGAFHRETTEAISEILRWYLPVSLGLCLQAVLVRSFYACERMWVPTLLNTGIFAATIPAYILLGAPEVGLGIKSVPIIGATGAILQVISMIFMWAKKNGTDGMKEALFNMARALIAFGIMIAAAVGLDHISGDFVRNAGFVTLVVYACAAGIALFTLTLIIQRYLGSKDAKDILNELLGKVLRKLHLAH</sequence>
<dbReference type="Pfam" id="PF03023">
    <property type="entry name" value="MurJ"/>
    <property type="match status" value="1"/>
</dbReference>
<accession>A0A380S680</accession>
<evidence type="ECO:0000256" key="8">
    <source>
        <dbReference type="ARBA" id="ARBA00060041"/>
    </source>
</evidence>
<keyword evidence="4" id="KW-0133">Cell shape</keyword>
<keyword evidence="2" id="KW-1003">Cell membrane</keyword>
<feature type="transmembrane region" description="Helical" evidence="10">
    <location>
        <begin position="318"/>
        <end position="339"/>
    </location>
</feature>
<dbReference type="PRINTS" id="PR01806">
    <property type="entry name" value="VIRFACTRMVIN"/>
</dbReference>
<evidence type="ECO:0000313" key="11">
    <source>
        <dbReference type="EMBL" id="SUQ24503.1"/>
    </source>
</evidence>
<feature type="transmembrane region" description="Helical" evidence="10">
    <location>
        <begin position="273"/>
        <end position="291"/>
    </location>
</feature>
<dbReference type="AlphaFoldDB" id="A0A380S680"/>
<feature type="transmembrane region" description="Helical" evidence="10">
    <location>
        <begin position="416"/>
        <end position="436"/>
    </location>
</feature>
<feature type="transmembrane region" description="Helical" evidence="10">
    <location>
        <begin position="232"/>
        <end position="253"/>
    </location>
</feature>
<dbReference type="Proteomes" id="UP000255423">
    <property type="component" value="Unassembled WGS sequence"/>
</dbReference>
<reference evidence="11 12" key="1">
    <citation type="submission" date="2017-08" db="EMBL/GenBank/DDBJ databases">
        <authorList>
            <person name="de Groot N.N."/>
        </authorList>
    </citation>
    <scope>NUCLEOTIDE SEQUENCE [LARGE SCALE GENOMIC DNA]</scope>
    <source>
        <strain evidence="11 12">HM2</strain>
    </source>
</reference>